<evidence type="ECO:0000313" key="4">
    <source>
        <dbReference type="EMBL" id="CAE0820445.1"/>
    </source>
</evidence>
<dbReference type="CDD" id="cd00051">
    <property type="entry name" value="EFh"/>
    <property type="match status" value="1"/>
</dbReference>
<dbReference type="InterPro" id="IPR018247">
    <property type="entry name" value="EF_Hand_1_Ca_BS"/>
</dbReference>
<feature type="domain" description="EF-hand" evidence="3">
    <location>
        <begin position="129"/>
        <end position="164"/>
    </location>
</feature>
<evidence type="ECO:0000256" key="1">
    <source>
        <dbReference type="ARBA" id="ARBA00022837"/>
    </source>
</evidence>
<dbReference type="SUPFAM" id="SSF47473">
    <property type="entry name" value="EF-hand"/>
    <property type="match status" value="3"/>
</dbReference>
<feature type="domain" description="EF-hand" evidence="3">
    <location>
        <begin position="370"/>
        <end position="405"/>
    </location>
</feature>
<protein>
    <recommendedName>
        <fullName evidence="3">EF-hand domain-containing protein</fullName>
    </recommendedName>
</protein>
<evidence type="ECO:0000259" key="3">
    <source>
        <dbReference type="PROSITE" id="PS50222"/>
    </source>
</evidence>
<feature type="domain" description="EF-hand" evidence="3">
    <location>
        <begin position="406"/>
        <end position="436"/>
    </location>
</feature>
<feature type="domain" description="EF-hand" evidence="3">
    <location>
        <begin position="165"/>
        <end position="200"/>
    </location>
</feature>
<name>A0A7S4FZP8_9EUGL</name>
<feature type="domain" description="EF-hand" evidence="3">
    <location>
        <begin position="282"/>
        <end position="317"/>
    </location>
</feature>
<organism evidence="4">
    <name type="scientific">Eutreptiella gymnastica</name>
    <dbReference type="NCBI Taxonomy" id="73025"/>
    <lineage>
        <taxon>Eukaryota</taxon>
        <taxon>Discoba</taxon>
        <taxon>Euglenozoa</taxon>
        <taxon>Euglenida</taxon>
        <taxon>Spirocuta</taxon>
        <taxon>Euglenophyceae</taxon>
        <taxon>Eutreptiales</taxon>
        <taxon>Eutreptiaceae</taxon>
        <taxon>Eutreptiella</taxon>
    </lineage>
</organism>
<proteinExistence type="predicted"/>
<dbReference type="Gene3D" id="1.10.238.10">
    <property type="entry name" value="EF-hand"/>
    <property type="match status" value="4"/>
</dbReference>
<dbReference type="InterPro" id="IPR011992">
    <property type="entry name" value="EF-hand-dom_pair"/>
</dbReference>
<dbReference type="PANTHER" id="PTHR20875:SF0">
    <property type="entry name" value="GH12158P"/>
    <property type="match status" value="1"/>
</dbReference>
<dbReference type="Pfam" id="PF13499">
    <property type="entry name" value="EF-hand_7"/>
    <property type="match status" value="4"/>
</dbReference>
<dbReference type="AlphaFoldDB" id="A0A7S4FZP8"/>
<evidence type="ECO:0000256" key="2">
    <source>
        <dbReference type="SAM" id="MobiDB-lite"/>
    </source>
</evidence>
<keyword evidence="1" id="KW-0106">Calcium</keyword>
<dbReference type="PROSITE" id="PS50222">
    <property type="entry name" value="EF_HAND_2"/>
    <property type="match status" value="7"/>
</dbReference>
<accession>A0A7S4FZP8</accession>
<reference evidence="4" key="1">
    <citation type="submission" date="2021-01" db="EMBL/GenBank/DDBJ databases">
        <authorList>
            <person name="Corre E."/>
            <person name="Pelletier E."/>
            <person name="Niang G."/>
            <person name="Scheremetjew M."/>
            <person name="Finn R."/>
            <person name="Kale V."/>
            <person name="Holt S."/>
            <person name="Cochrane G."/>
            <person name="Meng A."/>
            <person name="Brown T."/>
            <person name="Cohen L."/>
        </authorList>
    </citation>
    <scope>NUCLEOTIDE SEQUENCE</scope>
    <source>
        <strain evidence="4">CCMP1594</strain>
    </source>
</reference>
<dbReference type="GO" id="GO:0005509">
    <property type="term" value="F:calcium ion binding"/>
    <property type="evidence" value="ECO:0007669"/>
    <property type="project" value="InterPro"/>
</dbReference>
<dbReference type="InterPro" id="IPR002048">
    <property type="entry name" value="EF_hand_dom"/>
</dbReference>
<feature type="domain" description="EF-hand" evidence="3">
    <location>
        <begin position="246"/>
        <end position="281"/>
    </location>
</feature>
<dbReference type="EMBL" id="HBJA01090841">
    <property type="protein sequence ID" value="CAE0820445.1"/>
    <property type="molecule type" value="Transcribed_RNA"/>
</dbReference>
<feature type="domain" description="EF-hand" evidence="3">
    <location>
        <begin position="9"/>
        <end position="44"/>
    </location>
</feature>
<dbReference type="InterPro" id="IPR052603">
    <property type="entry name" value="EFCB6"/>
</dbReference>
<dbReference type="SMART" id="SM00054">
    <property type="entry name" value="EFh"/>
    <property type="match status" value="8"/>
</dbReference>
<dbReference type="PROSITE" id="PS00018">
    <property type="entry name" value="EF_HAND_1"/>
    <property type="match status" value="3"/>
</dbReference>
<feature type="region of interest" description="Disordered" evidence="2">
    <location>
        <begin position="202"/>
        <end position="223"/>
    </location>
</feature>
<gene>
    <name evidence="4" type="ORF">EGYM00163_LOCUS31617</name>
</gene>
<sequence length="436" mass="49681">MADAGFTPRRINALAQAFEAFDITKDRMLDHDEVAGILHEMGMTASDQDVQEVLKQLDKNKDERIVKGEFMQASPHTLMRLGLTNGSGYYRTAPPPPPEPVEAAPAPVQSAAAPDLQSILQRLCACLERKDGSLREAFRRLDDDHSGFVSRHEFSIICRVFNFEVSAAEKELLFQSFDVNYDGLVAYTEFCTAMEDVLARHGNGQKAPGPVRRPPKRYLPPKSLSSLQGNVVTQELLQCIKQKIMEHWPTLNEAFLTMDTDRKGYVTAQEFAVFLHYHTIPVDWPELQGLVRAFDVNNDGRVSYPEFCRTLDAMEAPEAPTPVWEVERRAIRSRYKLNEAVPWKSVKAPAGVDPRAFEIPRIIRLLREKTKGATVRQKFLELDRDSNGWISRQEFEEFFTDMHLRMDPELLILLMDHYDTDHDGKIKYSELAEALS</sequence>
<dbReference type="PANTHER" id="PTHR20875">
    <property type="entry name" value="EF-HAND CALCIUM-BINDING DOMAIN-CONTAINING PROTEIN 6-RELATED"/>
    <property type="match status" value="1"/>
</dbReference>